<comment type="catalytic activity">
    <reaction evidence="1 13">
        <text>ATP-dependent breakage, passage and rejoining of double-stranded DNA.</text>
        <dbReference type="EC" id="5.6.2.2"/>
    </reaction>
</comment>
<evidence type="ECO:0000256" key="5">
    <source>
        <dbReference type="ARBA" id="ARBA00022490"/>
    </source>
</evidence>
<dbReference type="InterPro" id="IPR020568">
    <property type="entry name" value="Ribosomal_Su5_D2-typ_SF"/>
</dbReference>
<evidence type="ECO:0000256" key="2">
    <source>
        <dbReference type="ARBA" id="ARBA00010708"/>
    </source>
</evidence>
<dbReference type="GO" id="GO:0006261">
    <property type="term" value="P:DNA-templated DNA replication"/>
    <property type="evidence" value="ECO:0007669"/>
    <property type="project" value="UniProtKB-UniRule"/>
</dbReference>
<evidence type="ECO:0000256" key="13">
    <source>
        <dbReference type="HAMAP-Rule" id="MF_01898"/>
    </source>
</evidence>
<evidence type="ECO:0000256" key="1">
    <source>
        <dbReference type="ARBA" id="ARBA00000185"/>
    </source>
</evidence>
<feature type="domain" description="Toprim" evidence="14">
    <location>
        <begin position="422"/>
        <end position="537"/>
    </location>
</feature>
<dbReference type="InterPro" id="IPR006171">
    <property type="entry name" value="TOPRIM_dom"/>
</dbReference>
<dbReference type="CDD" id="cd03366">
    <property type="entry name" value="TOPRIM_TopoIIA_GyrB"/>
    <property type="match status" value="1"/>
</dbReference>
<dbReference type="InterPro" id="IPR014721">
    <property type="entry name" value="Ribsml_uS5_D2-typ_fold_subgr"/>
</dbReference>
<keyword evidence="12 13" id="KW-0413">Isomerase</keyword>
<evidence type="ECO:0000259" key="14">
    <source>
        <dbReference type="PROSITE" id="PS50880"/>
    </source>
</evidence>
<dbReference type="GO" id="GO:0005524">
    <property type="term" value="F:ATP binding"/>
    <property type="evidence" value="ECO:0007669"/>
    <property type="project" value="UniProtKB-UniRule"/>
</dbReference>
<dbReference type="InterPro" id="IPR011557">
    <property type="entry name" value="GyrB"/>
</dbReference>
<dbReference type="FunFam" id="3.30.565.10:FF:000002">
    <property type="entry name" value="DNA gyrase subunit B"/>
    <property type="match status" value="1"/>
</dbReference>
<comment type="miscellaneous">
    <text evidence="13">Few gyrases are as efficient as E.coli at forming negative supercoils. Not all organisms have 2 type II topoisomerases; in organisms with a single type II topoisomerase this enzyme also has to decatenate newly replicated chromosomes.</text>
</comment>
<feature type="site" description="Interaction with DNA" evidence="13">
    <location>
        <position position="453"/>
    </location>
</feature>
<dbReference type="OrthoDB" id="9802808at2"/>
<sequence length="809" mass="89691">MSENNDSYDSSSIKVLKGLDAVRKRPGMYIGDTDDGTGLHHMVFEVVDNSIDEALAGHCSDINVTIHPDNSISVSDDGRGIPVGIHPEEGVSAAQVIMTVLHAGGKFDDNSYKVSGGLHGVGISVVNALSDQLSLTIRREGKVHEQNYNLGEPVAPLAIIGDTQRTGTELRFHPSPDIFSDINYHYDILAKRLRELSFLNSGVSIRLKDERSGKEDHFKYDGGIQAFVSYLNQAKTPINDKMFHFTAEREEDGITVEVAMQWNDSFQENIFCFTNNIPQRDGGAHLAGFRSALTRTLNSYIEKENVGGKNKASTTGDDAREGLTAVISVKVPDPKFSSQTKDKLVSSEVKGAVEQAMSQKLSEYLLENPQEAKTIVTKMMDAARAREAARKARDMTRRKGVLDIAGLPGKLADCQEKDPAVSELYIVEGDSAGGSAKQGRNRKNQAILPLKGKILNVEKARFDKMLSSAEVGTLITALGCGIGRDEFDVEKARYHRIIIMTDADVDGAHIRTLLLTFFYRQMLPLIERGFVYIAQPPLYKMKKGKQETYIKDDASLEEYLTSMALDEASLHVNAEAPPLGGAALEKLVNEYRSVEADIRRLSQLYAPTILKELVYLPELSVESLEDKDKVEEWISLLDKSLKDDGKAGATRYELSAKKDEERNRYLPEIKVIHHGLSKVYSLDKSFFASGEYKKIVALGSHINGLLEVGAYIQRGARKQEVSSFDEALDWLMQQSRRGLSIQRYKGLGEMNPGQLWETTMDPESRRMLQVTIEDAVAADQLFTTLMGDQVEPRRDFIESNALAVANLDV</sequence>
<keyword evidence="16" id="KW-1185">Reference proteome</keyword>
<keyword evidence="5 13" id="KW-0963">Cytoplasm</keyword>
<dbReference type="PROSITE" id="PS50880">
    <property type="entry name" value="TOPRIM"/>
    <property type="match status" value="1"/>
</dbReference>
<dbReference type="GO" id="GO:0003677">
    <property type="term" value="F:DNA binding"/>
    <property type="evidence" value="ECO:0007669"/>
    <property type="project" value="UniProtKB-KW"/>
</dbReference>
<feature type="site" description="Interaction with DNA" evidence="13">
    <location>
        <position position="456"/>
    </location>
</feature>
<name>A0A545UGJ0_9GAMM</name>
<dbReference type="PROSITE" id="PS00177">
    <property type="entry name" value="TOPOISOMERASE_II"/>
    <property type="match status" value="1"/>
</dbReference>
<dbReference type="SUPFAM" id="SSF54211">
    <property type="entry name" value="Ribosomal protein S5 domain 2-like"/>
    <property type="match status" value="1"/>
</dbReference>
<dbReference type="SMART" id="SM00433">
    <property type="entry name" value="TOP2c"/>
    <property type="match status" value="1"/>
</dbReference>
<feature type="binding site" evidence="13">
    <location>
        <position position="504"/>
    </location>
    <ligand>
        <name>Mg(2+)</name>
        <dbReference type="ChEBI" id="CHEBI:18420"/>
        <label>2</label>
    </ligand>
</feature>
<keyword evidence="6 13" id="KW-0479">Metal-binding</keyword>
<dbReference type="InterPro" id="IPR013759">
    <property type="entry name" value="Topo_IIA_B_C"/>
</dbReference>
<keyword evidence="7 13" id="KW-0547">Nucleotide-binding</keyword>
<accession>A0A545UGJ0</accession>
<evidence type="ECO:0000313" key="16">
    <source>
        <dbReference type="Proteomes" id="UP000315439"/>
    </source>
</evidence>
<comment type="cofactor">
    <cofactor evidence="13">
        <name>Mg(2+)</name>
        <dbReference type="ChEBI" id="CHEBI:18420"/>
    </cofactor>
    <cofactor evidence="13">
        <name>Mn(2+)</name>
        <dbReference type="ChEBI" id="CHEBI:29035"/>
    </cofactor>
    <cofactor evidence="13">
        <name>Ca(2+)</name>
        <dbReference type="ChEBI" id="CHEBI:29108"/>
    </cofactor>
    <text evidence="13">Binds two Mg(2+) per subunit. The magnesium ions form salt bridges with both the protein and the DNA. Can also accept other divalent metal cations, such as Mn(2+) or Ca(2+).</text>
</comment>
<organism evidence="15 16">
    <name type="scientific">Aliikangiella coralliicola</name>
    <dbReference type="NCBI Taxonomy" id="2592383"/>
    <lineage>
        <taxon>Bacteria</taxon>
        <taxon>Pseudomonadati</taxon>
        <taxon>Pseudomonadota</taxon>
        <taxon>Gammaproteobacteria</taxon>
        <taxon>Oceanospirillales</taxon>
        <taxon>Pleioneaceae</taxon>
        <taxon>Aliikangiella</taxon>
    </lineage>
</organism>
<dbReference type="InterPro" id="IPR013760">
    <property type="entry name" value="Topo_IIA-like_dom_sf"/>
</dbReference>
<dbReference type="NCBIfam" id="NF011501">
    <property type="entry name" value="PRK14939.1"/>
    <property type="match status" value="1"/>
</dbReference>
<feature type="binding site" evidence="13">
    <location>
        <position position="502"/>
    </location>
    <ligand>
        <name>Mg(2+)</name>
        <dbReference type="ChEBI" id="CHEBI:18420"/>
        <label>2</label>
    </ligand>
</feature>
<evidence type="ECO:0000256" key="3">
    <source>
        <dbReference type="ARBA" id="ARBA00012895"/>
    </source>
</evidence>
<evidence type="ECO:0000256" key="11">
    <source>
        <dbReference type="ARBA" id="ARBA00023125"/>
    </source>
</evidence>
<proteinExistence type="inferred from homology"/>
<comment type="caution">
    <text evidence="15">The sequence shown here is derived from an EMBL/GenBank/DDBJ whole genome shotgun (WGS) entry which is preliminary data.</text>
</comment>
<evidence type="ECO:0000256" key="10">
    <source>
        <dbReference type="ARBA" id="ARBA00023029"/>
    </source>
</evidence>
<evidence type="ECO:0000256" key="12">
    <source>
        <dbReference type="ARBA" id="ARBA00023235"/>
    </source>
</evidence>
<feature type="binding site" evidence="13">
    <location>
        <position position="428"/>
    </location>
    <ligand>
        <name>Mg(2+)</name>
        <dbReference type="ChEBI" id="CHEBI:18420"/>
        <label>1</label>
        <note>catalytic</note>
    </ligand>
</feature>
<dbReference type="EC" id="5.6.2.2" evidence="3 13"/>
<dbReference type="InterPro" id="IPR041423">
    <property type="entry name" value="GyrB_insert"/>
</dbReference>
<dbReference type="PANTHER" id="PTHR45866:SF1">
    <property type="entry name" value="DNA GYRASE SUBUNIT B, MITOCHONDRIAL"/>
    <property type="match status" value="1"/>
</dbReference>
<evidence type="ECO:0000256" key="9">
    <source>
        <dbReference type="ARBA" id="ARBA00022842"/>
    </source>
</evidence>
<dbReference type="Pfam" id="PF18053">
    <property type="entry name" value="GyrB_insert"/>
    <property type="match status" value="1"/>
</dbReference>
<dbReference type="PANTHER" id="PTHR45866">
    <property type="entry name" value="DNA GYRASE/TOPOISOMERASE SUBUNIT B"/>
    <property type="match status" value="1"/>
</dbReference>
<dbReference type="CDD" id="cd16928">
    <property type="entry name" value="HATPase_GyrB-like"/>
    <property type="match status" value="1"/>
</dbReference>
<keyword evidence="10 13" id="KW-0799">Topoisomerase</keyword>
<dbReference type="NCBIfam" id="TIGR01059">
    <property type="entry name" value="gyrB"/>
    <property type="match status" value="1"/>
</dbReference>
<dbReference type="GO" id="GO:0005737">
    <property type="term" value="C:cytoplasm"/>
    <property type="evidence" value="ECO:0007669"/>
    <property type="project" value="UniProtKB-SubCell"/>
</dbReference>
<dbReference type="Pfam" id="PF00986">
    <property type="entry name" value="DNA_gyraseB_C"/>
    <property type="match status" value="1"/>
</dbReference>
<dbReference type="GO" id="GO:0005694">
    <property type="term" value="C:chromosome"/>
    <property type="evidence" value="ECO:0007669"/>
    <property type="project" value="InterPro"/>
</dbReference>
<dbReference type="Pfam" id="PF00204">
    <property type="entry name" value="DNA_gyraseB"/>
    <property type="match status" value="1"/>
</dbReference>
<dbReference type="InterPro" id="IPR036890">
    <property type="entry name" value="HATPase_C_sf"/>
</dbReference>
<dbReference type="SMART" id="SM00387">
    <property type="entry name" value="HATPase_c"/>
    <property type="match status" value="1"/>
</dbReference>
<dbReference type="Gene3D" id="3.10.20.690">
    <property type="match status" value="1"/>
</dbReference>
<dbReference type="AlphaFoldDB" id="A0A545UGJ0"/>
<comment type="similarity">
    <text evidence="2 13">Belongs to the type II topoisomerase GyrB family.</text>
</comment>
<dbReference type="FunFam" id="3.40.50.670:FF:000004">
    <property type="entry name" value="DNA gyrase subunit B"/>
    <property type="match status" value="1"/>
</dbReference>
<dbReference type="GO" id="GO:0006265">
    <property type="term" value="P:DNA topological change"/>
    <property type="evidence" value="ECO:0007669"/>
    <property type="project" value="UniProtKB-UniRule"/>
</dbReference>
<dbReference type="InterPro" id="IPR000565">
    <property type="entry name" value="Topo_IIA_B"/>
</dbReference>
<evidence type="ECO:0000256" key="6">
    <source>
        <dbReference type="ARBA" id="ARBA00022723"/>
    </source>
</evidence>
<dbReference type="InterPro" id="IPR018522">
    <property type="entry name" value="TopoIIA_CS"/>
</dbReference>
<dbReference type="Gene3D" id="3.40.50.670">
    <property type="match status" value="2"/>
</dbReference>
<dbReference type="InterPro" id="IPR002288">
    <property type="entry name" value="DNA_gyrase_B_C"/>
</dbReference>
<keyword evidence="11" id="KW-0238">DNA-binding</keyword>
<keyword evidence="9 13" id="KW-0460">Magnesium</keyword>
<evidence type="ECO:0000256" key="7">
    <source>
        <dbReference type="ARBA" id="ARBA00022741"/>
    </source>
</evidence>
<dbReference type="Proteomes" id="UP000315439">
    <property type="component" value="Unassembled WGS sequence"/>
</dbReference>
<feature type="binding site" evidence="13">
    <location>
        <position position="502"/>
    </location>
    <ligand>
        <name>Mg(2+)</name>
        <dbReference type="ChEBI" id="CHEBI:18420"/>
        <label>1</label>
        <note>catalytic</note>
    </ligand>
</feature>
<dbReference type="Pfam" id="PF21249">
    <property type="entry name" value="GyrB_hook"/>
    <property type="match status" value="1"/>
</dbReference>
<dbReference type="InterPro" id="IPR013506">
    <property type="entry name" value="Topo_IIA_bsu_dom2"/>
</dbReference>
<gene>
    <name evidence="13 15" type="primary">gyrB</name>
    <name evidence="15" type="ORF">FLL46_08725</name>
</gene>
<keyword evidence="8 13" id="KW-0067">ATP-binding</keyword>
<dbReference type="GO" id="GO:0046872">
    <property type="term" value="F:metal ion binding"/>
    <property type="evidence" value="ECO:0007669"/>
    <property type="project" value="UniProtKB-KW"/>
</dbReference>
<dbReference type="InterPro" id="IPR034160">
    <property type="entry name" value="TOPRIM_GyrB"/>
</dbReference>
<dbReference type="PRINTS" id="PR00418">
    <property type="entry name" value="TPI2FAMILY"/>
</dbReference>
<dbReference type="InterPro" id="IPR001241">
    <property type="entry name" value="Topo_IIA"/>
</dbReference>
<dbReference type="FunFam" id="3.40.50.670:FF:000005">
    <property type="entry name" value="DNA gyrase subunit B"/>
    <property type="match status" value="1"/>
</dbReference>
<dbReference type="Gene3D" id="3.30.565.10">
    <property type="entry name" value="Histidine kinase-like ATPase, C-terminal domain"/>
    <property type="match status" value="1"/>
</dbReference>
<dbReference type="InterPro" id="IPR003594">
    <property type="entry name" value="HATPase_dom"/>
</dbReference>
<dbReference type="Gene3D" id="3.30.230.10">
    <property type="match status" value="1"/>
</dbReference>
<dbReference type="NCBIfam" id="NF004189">
    <property type="entry name" value="PRK05644.1"/>
    <property type="match status" value="1"/>
</dbReference>
<dbReference type="RefSeq" id="WP_142893097.1">
    <property type="nucleotide sequence ID" value="NZ_ML660162.1"/>
</dbReference>
<comment type="function">
    <text evidence="13">A type II topoisomerase that negatively supercoils closed circular double-stranded (ds) DNA in an ATP-dependent manner to modulate DNA topology and maintain chromosomes in an underwound state. Negative supercoiling favors strand separation, and DNA replication, transcription, recombination and repair, all of which involve strand separation. Also able to catalyze the interconversion of other topological isomers of dsDNA rings, including catenanes and knotted rings. Type II topoisomerases break and join 2 DNA strands simultaneously in an ATP-dependent manner.</text>
</comment>
<reference evidence="15 16" key="1">
    <citation type="submission" date="2019-07" db="EMBL/GenBank/DDBJ databases">
        <title>Draft genome for Aliikangiella sp. M105.</title>
        <authorList>
            <person name="Wang G."/>
        </authorList>
    </citation>
    <scope>NUCLEOTIDE SEQUENCE [LARGE SCALE GENOMIC DNA]</scope>
    <source>
        <strain evidence="15 16">M105</strain>
    </source>
</reference>
<dbReference type="HAMAP" id="MF_01898">
    <property type="entry name" value="GyrB"/>
    <property type="match status" value="1"/>
</dbReference>
<dbReference type="PRINTS" id="PR01159">
    <property type="entry name" value="DNAGYRASEB"/>
</dbReference>
<dbReference type="SUPFAM" id="SSF55874">
    <property type="entry name" value="ATPase domain of HSP90 chaperone/DNA topoisomerase II/histidine kinase"/>
    <property type="match status" value="1"/>
</dbReference>
<evidence type="ECO:0000256" key="4">
    <source>
        <dbReference type="ARBA" id="ARBA00019166"/>
    </source>
</evidence>
<dbReference type="InterPro" id="IPR049353">
    <property type="entry name" value="GyrB_hook"/>
</dbReference>
<dbReference type="GO" id="GO:0003918">
    <property type="term" value="F:DNA topoisomerase type II (double strand cut, ATP-hydrolyzing) activity"/>
    <property type="evidence" value="ECO:0007669"/>
    <property type="project" value="UniProtKB-UniRule"/>
</dbReference>
<dbReference type="SUPFAM" id="SSF56719">
    <property type="entry name" value="Type II DNA topoisomerase"/>
    <property type="match status" value="1"/>
</dbReference>
<comment type="subunit">
    <text evidence="13">Heterotetramer, composed of two GyrA and two GyrB chains. In the heterotetramer, GyrA contains the active site tyrosine that forms a transient covalent intermediate with DNA, while GyrB binds cofactors and catalyzes ATP hydrolysis.</text>
</comment>
<protein>
    <recommendedName>
        <fullName evidence="4 13">DNA gyrase subunit B</fullName>
        <ecNumber evidence="3 13">5.6.2.2</ecNumber>
    </recommendedName>
</protein>
<evidence type="ECO:0000256" key="8">
    <source>
        <dbReference type="ARBA" id="ARBA00022840"/>
    </source>
</evidence>
<dbReference type="EMBL" id="VIKS01000004">
    <property type="protein sequence ID" value="TQV88589.1"/>
    <property type="molecule type" value="Genomic_DNA"/>
</dbReference>
<comment type="subcellular location">
    <subcellularLocation>
        <location evidence="13">Cytoplasm</location>
    </subcellularLocation>
</comment>
<evidence type="ECO:0000313" key="15">
    <source>
        <dbReference type="EMBL" id="TQV88589.1"/>
    </source>
</evidence>
<dbReference type="Pfam" id="PF01751">
    <property type="entry name" value="Toprim"/>
    <property type="match status" value="1"/>
</dbReference>
<dbReference type="CDD" id="cd00822">
    <property type="entry name" value="TopoII_Trans_DNA_gyrase"/>
    <property type="match status" value="1"/>
</dbReference>
<dbReference type="FunFam" id="3.30.230.10:FF:000005">
    <property type="entry name" value="DNA gyrase subunit B"/>
    <property type="match status" value="1"/>
</dbReference>
<dbReference type="Pfam" id="PF02518">
    <property type="entry name" value="HATPase_c"/>
    <property type="match status" value="1"/>
</dbReference>